<dbReference type="SUPFAM" id="SSF46689">
    <property type="entry name" value="Homeodomain-like"/>
    <property type="match status" value="1"/>
</dbReference>
<evidence type="ECO:0000256" key="4">
    <source>
        <dbReference type="ARBA" id="ARBA00023012"/>
    </source>
</evidence>
<keyword evidence="6" id="KW-0238">DNA-binding</keyword>
<keyword evidence="7" id="KW-0804">Transcription</keyword>
<dbReference type="InterPro" id="IPR011006">
    <property type="entry name" value="CheY-like_superfamily"/>
</dbReference>
<dbReference type="PANTHER" id="PTHR42713">
    <property type="entry name" value="HISTIDINE KINASE-RELATED"/>
    <property type="match status" value="1"/>
</dbReference>
<evidence type="ECO:0000313" key="12">
    <source>
        <dbReference type="Proteomes" id="UP001465426"/>
    </source>
</evidence>
<dbReference type="PROSITE" id="PS01124">
    <property type="entry name" value="HTH_ARAC_FAMILY_2"/>
    <property type="match status" value="1"/>
</dbReference>
<evidence type="ECO:0000256" key="6">
    <source>
        <dbReference type="ARBA" id="ARBA00023125"/>
    </source>
</evidence>
<evidence type="ECO:0000256" key="8">
    <source>
        <dbReference type="PROSITE-ProRule" id="PRU00169"/>
    </source>
</evidence>
<dbReference type="Proteomes" id="UP001465426">
    <property type="component" value="Unassembled WGS sequence"/>
</dbReference>
<evidence type="ECO:0000256" key="7">
    <source>
        <dbReference type="ARBA" id="ARBA00023163"/>
    </source>
</evidence>
<dbReference type="Gene3D" id="3.40.50.2300">
    <property type="match status" value="1"/>
</dbReference>
<proteinExistence type="predicted"/>
<feature type="domain" description="HTH araC/xylS-type" evidence="9">
    <location>
        <begin position="409"/>
        <end position="478"/>
    </location>
</feature>
<dbReference type="InterPro" id="IPR009057">
    <property type="entry name" value="Homeodomain-like_sf"/>
</dbReference>
<dbReference type="Pfam" id="PF00072">
    <property type="entry name" value="Response_reg"/>
    <property type="match status" value="1"/>
</dbReference>
<gene>
    <name evidence="11" type="ORF">WMO63_16010</name>
</gene>
<comment type="subcellular location">
    <subcellularLocation>
        <location evidence="1">Cytoplasm</location>
    </subcellularLocation>
</comment>
<organism evidence="11 12">
    <name type="scientific">Niallia hominis</name>
    <dbReference type="NCBI Taxonomy" id="3133173"/>
    <lineage>
        <taxon>Bacteria</taxon>
        <taxon>Bacillati</taxon>
        <taxon>Bacillota</taxon>
        <taxon>Bacilli</taxon>
        <taxon>Bacillales</taxon>
        <taxon>Bacillaceae</taxon>
        <taxon>Niallia</taxon>
    </lineage>
</organism>
<comment type="caution">
    <text evidence="11">The sequence shown here is derived from an EMBL/GenBank/DDBJ whole genome shotgun (WGS) entry which is preliminary data.</text>
</comment>
<name>A0ABV1F1B3_9BACI</name>
<keyword evidence="5" id="KW-0805">Transcription regulation</keyword>
<evidence type="ECO:0000259" key="10">
    <source>
        <dbReference type="PROSITE" id="PS50110"/>
    </source>
</evidence>
<dbReference type="SUPFAM" id="SSF52172">
    <property type="entry name" value="CheY-like"/>
    <property type="match status" value="1"/>
</dbReference>
<dbReference type="Gene3D" id="1.10.10.60">
    <property type="entry name" value="Homeodomain-like"/>
    <property type="match status" value="1"/>
</dbReference>
<evidence type="ECO:0000313" key="11">
    <source>
        <dbReference type="EMBL" id="MEQ2467160.1"/>
    </source>
</evidence>
<feature type="domain" description="Response regulatory" evidence="10">
    <location>
        <begin position="8"/>
        <end position="125"/>
    </location>
</feature>
<dbReference type="PANTHER" id="PTHR42713:SF3">
    <property type="entry name" value="TRANSCRIPTIONAL REGULATORY PROTEIN HPTR"/>
    <property type="match status" value="1"/>
</dbReference>
<keyword evidence="3 8" id="KW-0597">Phosphoprotein</keyword>
<dbReference type="InterPro" id="IPR018060">
    <property type="entry name" value="HTH_AraC"/>
</dbReference>
<accession>A0ABV1F1B3</accession>
<feature type="modified residue" description="4-aspartylphosphate" evidence="8">
    <location>
        <position position="60"/>
    </location>
</feature>
<evidence type="ECO:0000256" key="3">
    <source>
        <dbReference type="ARBA" id="ARBA00022553"/>
    </source>
</evidence>
<keyword evidence="2" id="KW-0963">Cytoplasm</keyword>
<keyword evidence="12" id="KW-1185">Reference proteome</keyword>
<dbReference type="RefSeq" id="WP_048718474.1">
    <property type="nucleotide sequence ID" value="NZ_JBBMFN010000044.1"/>
</dbReference>
<dbReference type="InterPro" id="IPR001789">
    <property type="entry name" value="Sig_transdc_resp-reg_receiver"/>
</dbReference>
<reference evidence="11 12" key="1">
    <citation type="submission" date="2024-03" db="EMBL/GenBank/DDBJ databases">
        <title>Human intestinal bacterial collection.</title>
        <authorList>
            <person name="Pauvert C."/>
            <person name="Hitch T.C.A."/>
            <person name="Clavel T."/>
        </authorList>
    </citation>
    <scope>NUCLEOTIDE SEQUENCE [LARGE SCALE GENOMIC DNA]</scope>
    <source>
        <strain evidence="11 12">CLA-SR-H024</strain>
    </source>
</reference>
<evidence type="ECO:0000256" key="2">
    <source>
        <dbReference type="ARBA" id="ARBA00022490"/>
    </source>
</evidence>
<keyword evidence="4" id="KW-0902">Two-component regulatory system</keyword>
<dbReference type="PROSITE" id="PS50110">
    <property type="entry name" value="RESPONSE_REGULATORY"/>
    <property type="match status" value="1"/>
</dbReference>
<protein>
    <submittedName>
        <fullName evidence="11">Response regulator</fullName>
    </submittedName>
</protein>
<evidence type="ECO:0000256" key="5">
    <source>
        <dbReference type="ARBA" id="ARBA00023015"/>
    </source>
</evidence>
<evidence type="ECO:0000259" key="9">
    <source>
        <dbReference type="PROSITE" id="PS01124"/>
    </source>
</evidence>
<dbReference type="EMBL" id="JBBMFN010000044">
    <property type="protein sequence ID" value="MEQ2467160.1"/>
    <property type="molecule type" value="Genomic_DNA"/>
</dbReference>
<sequence>MKSVELYRTLIVDDENLIRQGIKHYINWEKEGFQVIGEASNGQEALELIERTNPHIILTDIVMPIMDGEELTRIVKAKYPHIQIIILSSFAEFDYVRSTFQHGVVDYILKPKLDAEGLLKVLKTAVSKIPVSQKSIKNKDCSISVTYLMDRLLSGYQDTSDPNLISEVFPHSTFYLLAVDFPTKGDEYFKDKLISVFNDQLKDAVHYSFHGEPHVIVFLININDKELIKVLDLSKQLANSENEACFAISKGFNDFYEVGNVYKNEIKPMLNYRFYFPEENVLYQETMPTEAVKIPSFNLDWFTNEFKHERFEIVFDYLQKYITEFLTFFTTDVFEYKSFHENIIFTITVLLNNMGYDVNELENEKFKYFNSIDEAGSAGEVVELMHQFLSEVKKAIHEKNHHSSKSNMKMMLEYIQNHYAEPLTLTDVANHFHFNPTYLSSYFASNNREGFNEYLNKVRIEEATKLLIHDTMPIAEISGMSKMFVGE</sequence>
<evidence type="ECO:0000256" key="1">
    <source>
        <dbReference type="ARBA" id="ARBA00004496"/>
    </source>
</evidence>
<dbReference type="InterPro" id="IPR051552">
    <property type="entry name" value="HptR"/>
</dbReference>
<dbReference type="SMART" id="SM00448">
    <property type="entry name" value="REC"/>
    <property type="match status" value="1"/>
</dbReference>
<dbReference type="SMART" id="SM00342">
    <property type="entry name" value="HTH_ARAC"/>
    <property type="match status" value="1"/>
</dbReference>
<dbReference type="CDD" id="cd17536">
    <property type="entry name" value="REC_YesN-like"/>
    <property type="match status" value="1"/>
</dbReference>